<evidence type="ECO:0000313" key="2">
    <source>
        <dbReference type="Proteomes" id="UP001521150"/>
    </source>
</evidence>
<dbReference type="SUPFAM" id="SSF48371">
    <property type="entry name" value="ARM repeat"/>
    <property type="match status" value="1"/>
</dbReference>
<protein>
    <submittedName>
        <fullName evidence="1">HEAT repeat domain-containing protein</fullName>
    </submittedName>
</protein>
<name>A0ABS8ZK33_9PSEU</name>
<dbReference type="Pfam" id="PF13646">
    <property type="entry name" value="HEAT_2"/>
    <property type="match status" value="1"/>
</dbReference>
<keyword evidence="2" id="KW-1185">Reference proteome</keyword>
<dbReference type="RefSeq" id="WP_233729675.1">
    <property type="nucleotide sequence ID" value="NZ_JAJVCN010000003.1"/>
</dbReference>
<sequence length="267" mass="29081">MVDALGDIEWKSLRHDLGPAGDIPVLLLAARTSDAVHRDLEDRLNSNEFEVSEAAAAAWPFVLELAASPDTPSREWLLDGLYASNAELGARIGGPWTQAWEAAKPALLALLDDPSPEMRRSALFVVGQGRGDSSLVLPALSRRWSVETDPVTRLWIVYAAVEFAGFGDEATVSWLQSLVVPDDEPEARMLVSAAVRPDAAVIVRGLTGNLGLFLAATSQEMGYDQVLEHVLWLLRDNASARIALGLKLLEEPSWRQEALEILHSEGK</sequence>
<proteinExistence type="predicted"/>
<dbReference type="Gene3D" id="1.25.10.10">
    <property type="entry name" value="Leucine-rich Repeat Variant"/>
    <property type="match status" value="1"/>
</dbReference>
<reference evidence="1 2" key="1">
    <citation type="submission" date="2021-12" db="EMBL/GenBank/DDBJ databases">
        <title>Genome sequence of Kibdelosporangium philippinense ATCC 49844.</title>
        <authorList>
            <person name="Fedorov E.A."/>
            <person name="Omeragic M."/>
            <person name="Shalygina K.F."/>
            <person name="Maclea K.S."/>
        </authorList>
    </citation>
    <scope>NUCLEOTIDE SEQUENCE [LARGE SCALE GENOMIC DNA]</scope>
    <source>
        <strain evidence="1 2">ATCC 49844</strain>
    </source>
</reference>
<evidence type="ECO:0000313" key="1">
    <source>
        <dbReference type="EMBL" id="MCE7008146.1"/>
    </source>
</evidence>
<dbReference type="EMBL" id="JAJVCN010000003">
    <property type="protein sequence ID" value="MCE7008146.1"/>
    <property type="molecule type" value="Genomic_DNA"/>
</dbReference>
<dbReference type="Proteomes" id="UP001521150">
    <property type="component" value="Unassembled WGS sequence"/>
</dbReference>
<organism evidence="1 2">
    <name type="scientific">Kibdelosporangium philippinense</name>
    <dbReference type="NCBI Taxonomy" id="211113"/>
    <lineage>
        <taxon>Bacteria</taxon>
        <taxon>Bacillati</taxon>
        <taxon>Actinomycetota</taxon>
        <taxon>Actinomycetes</taxon>
        <taxon>Pseudonocardiales</taxon>
        <taxon>Pseudonocardiaceae</taxon>
        <taxon>Kibdelosporangium</taxon>
    </lineage>
</organism>
<accession>A0ABS8ZK33</accession>
<dbReference type="InterPro" id="IPR011989">
    <property type="entry name" value="ARM-like"/>
</dbReference>
<gene>
    <name evidence="1" type="ORF">LWC34_35815</name>
</gene>
<dbReference type="InterPro" id="IPR016024">
    <property type="entry name" value="ARM-type_fold"/>
</dbReference>
<comment type="caution">
    <text evidence="1">The sequence shown here is derived from an EMBL/GenBank/DDBJ whole genome shotgun (WGS) entry which is preliminary data.</text>
</comment>